<protein>
    <recommendedName>
        <fullName evidence="2">N,N-dimethylformamidase beta subunit-like C-terminal domain-containing protein</fullName>
    </recommendedName>
</protein>
<dbReference type="EMBL" id="JACBZD010000001">
    <property type="protein sequence ID" value="NYI05222.1"/>
    <property type="molecule type" value="Genomic_DNA"/>
</dbReference>
<sequence>MSQDGGAGEGRVAQVGARGGDRREPWHETGPCAGRASEEAAGWPQARTREGTTAGQRPEPSQRPDHTEHHDRTQQHDHTQQHDQPRHQDPDEPPTRWVPAEHHEPPTEHQQPGRDCAGSPPQRWESGALAHGVADPFGQGPLPWLRGRDSYVDGSGSMVPWYVDLDSAGAPGTVRPRPGELRNADDVHQQIKGFATAVSVRPGERLDFKITANPPQNLTMDWYRIGHYGGNGAHRVGGSPRLSGIVQPEPLVAGRTVSCHHWWRSWRLSVPRDWRPGAYVAVLTSEDGHRSHIPFTVRDDEPADFLVVIPDITWQAYNLFPENGRTGASLYHSWDERGRLLGERDAATTVSFDRPYAGSGLPLHVGHAYDFIRWAERQGLDLAYASALDLHAGRVDPTRYRGLVFTGHDEYWSAPMRQAVEAARDAGTSLVFLSANTMYWQVQVSASPSGEPDRLVSCRKNHPDRSGRTAHWRVCGEPEQLVLGVQYERRVAEPVPLVVRNAGHWLWEGTGLAEEDTLPGLVAAEADRYMPRVPLPECSGRVLLSHSPYRDEEGRPRHQQTSLYRAPSGAWVFASGTFAWTPALDRPGCVDERVQRATANLLDRIRKSE</sequence>
<keyword evidence="4" id="KW-1185">Reference proteome</keyword>
<dbReference type="InterPro" id="IPR046540">
    <property type="entry name" value="DMFA2_C"/>
</dbReference>
<feature type="compositionally biased region" description="Basic and acidic residues" evidence="1">
    <location>
        <begin position="60"/>
        <end position="107"/>
    </location>
</feature>
<evidence type="ECO:0000313" key="3">
    <source>
        <dbReference type="EMBL" id="NYI05222.1"/>
    </source>
</evidence>
<dbReference type="RefSeq" id="WP_246449741.1">
    <property type="nucleotide sequence ID" value="NZ_JACBZD010000001.1"/>
</dbReference>
<reference evidence="3 4" key="1">
    <citation type="submission" date="2020-07" db="EMBL/GenBank/DDBJ databases">
        <title>Sequencing the genomes of 1000 actinobacteria strains.</title>
        <authorList>
            <person name="Klenk H.-P."/>
        </authorList>
    </citation>
    <scope>NUCLEOTIDE SEQUENCE [LARGE SCALE GENOMIC DNA]</scope>
    <source>
        <strain evidence="3 4">DSM 42178</strain>
    </source>
</reference>
<feature type="region of interest" description="Disordered" evidence="1">
    <location>
        <begin position="1"/>
        <end position="126"/>
    </location>
</feature>
<comment type="caution">
    <text evidence="3">The sequence shown here is derived from an EMBL/GenBank/DDBJ whole genome shotgun (WGS) entry which is preliminary data.</text>
</comment>
<accession>A0A853A3Z7</accession>
<evidence type="ECO:0000259" key="2">
    <source>
        <dbReference type="Pfam" id="PF20254"/>
    </source>
</evidence>
<dbReference type="Proteomes" id="UP000567795">
    <property type="component" value="Unassembled WGS sequence"/>
</dbReference>
<organism evidence="3 4">
    <name type="scientific">Allostreptomyces psammosilenae</name>
    <dbReference type="NCBI Taxonomy" id="1892865"/>
    <lineage>
        <taxon>Bacteria</taxon>
        <taxon>Bacillati</taxon>
        <taxon>Actinomycetota</taxon>
        <taxon>Actinomycetes</taxon>
        <taxon>Kitasatosporales</taxon>
        <taxon>Streptomycetaceae</taxon>
        <taxon>Allostreptomyces</taxon>
    </lineage>
</organism>
<proteinExistence type="predicted"/>
<evidence type="ECO:0000313" key="4">
    <source>
        <dbReference type="Proteomes" id="UP000567795"/>
    </source>
</evidence>
<gene>
    <name evidence="3" type="ORF">FHU37_002165</name>
</gene>
<name>A0A853A3Z7_9ACTN</name>
<feature type="domain" description="N,N-dimethylformamidase beta subunit-like C-terminal" evidence="2">
    <location>
        <begin position="219"/>
        <end position="587"/>
    </location>
</feature>
<dbReference type="Pfam" id="PF20254">
    <property type="entry name" value="DMFA2_C"/>
    <property type="match status" value="1"/>
</dbReference>
<evidence type="ECO:0000256" key="1">
    <source>
        <dbReference type="SAM" id="MobiDB-lite"/>
    </source>
</evidence>
<dbReference type="AlphaFoldDB" id="A0A853A3Z7"/>